<dbReference type="RefSeq" id="WP_165905894.1">
    <property type="nucleotide sequence ID" value="NZ_JBHUPE010000005.1"/>
</dbReference>
<dbReference type="Proteomes" id="UP001597509">
    <property type="component" value="Unassembled WGS sequence"/>
</dbReference>
<organism evidence="1 2">
    <name type="scientific">Sphingobacterium anhuiense</name>
    <dbReference type="NCBI Taxonomy" id="493780"/>
    <lineage>
        <taxon>Bacteria</taxon>
        <taxon>Pseudomonadati</taxon>
        <taxon>Bacteroidota</taxon>
        <taxon>Sphingobacteriia</taxon>
        <taxon>Sphingobacteriales</taxon>
        <taxon>Sphingobacteriaceae</taxon>
        <taxon>Sphingobacterium</taxon>
    </lineage>
</organism>
<gene>
    <name evidence="1" type="ORF">ACFS6I_13715</name>
</gene>
<accession>A0ABW5YX12</accession>
<protein>
    <submittedName>
        <fullName evidence="1">Uncharacterized protein</fullName>
    </submittedName>
</protein>
<comment type="caution">
    <text evidence="1">The sequence shown here is derived from an EMBL/GenBank/DDBJ whole genome shotgun (WGS) entry which is preliminary data.</text>
</comment>
<sequence length="47" mass="5619">MSLTLINKETRTFKIFYDQDKKINCLQDLSYKNRYELTEFEGATPVI</sequence>
<evidence type="ECO:0000313" key="1">
    <source>
        <dbReference type="EMBL" id="MFD2904993.1"/>
    </source>
</evidence>
<keyword evidence="2" id="KW-1185">Reference proteome</keyword>
<reference evidence="2" key="1">
    <citation type="journal article" date="2019" name="Int. J. Syst. Evol. Microbiol.">
        <title>The Global Catalogue of Microorganisms (GCM) 10K type strain sequencing project: providing services to taxonomists for standard genome sequencing and annotation.</title>
        <authorList>
            <consortium name="The Broad Institute Genomics Platform"/>
            <consortium name="The Broad Institute Genome Sequencing Center for Infectious Disease"/>
            <person name="Wu L."/>
            <person name="Ma J."/>
        </authorList>
    </citation>
    <scope>NUCLEOTIDE SEQUENCE [LARGE SCALE GENOMIC DNA]</scope>
    <source>
        <strain evidence="2">KCTC 22209</strain>
    </source>
</reference>
<dbReference type="EMBL" id="JBHUPE010000005">
    <property type="protein sequence ID" value="MFD2904993.1"/>
    <property type="molecule type" value="Genomic_DNA"/>
</dbReference>
<proteinExistence type="predicted"/>
<evidence type="ECO:0000313" key="2">
    <source>
        <dbReference type="Proteomes" id="UP001597509"/>
    </source>
</evidence>
<name>A0ABW5YX12_9SPHI</name>